<dbReference type="Proteomes" id="UP000228934">
    <property type="component" value="Unassembled WGS sequence"/>
</dbReference>
<organism evidence="2 3">
    <name type="scientific">Aquarana catesbeiana</name>
    <name type="common">American bullfrog</name>
    <name type="synonym">Rana catesbeiana</name>
    <dbReference type="NCBI Taxonomy" id="8400"/>
    <lineage>
        <taxon>Eukaryota</taxon>
        <taxon>Metazoa</taxon>
        <taxon>Chordata</taxon>
        <taxon>Craniata</taxon>
        <taxon>Vertebrata</taxon>
        <taxon>Euteleostomi</taxon>
        <taxon>Amphibia</taxon>
        <taxon>Batrachia</taxon>
        <taxon>Anura</taxon>
        <taxon>Neobatrachia</taxon>
        <taxon>Ranoidea</taxon>
        <taxon>Ranidae</taxon>
        <taxon>Aquarana</taxon>
    </lineage>
</organism>
<gene>
    <name evidence="2" type="ORF">AB205_0037670</name>
</gene>
<dbReference type="AlphaFoldDB" id="A0A2G9R767"/>
<evidence type="ECO:0000313" key="3">
    <source>
        <dbReference type="Proteomes" id="UP000228934"/>
    </source>
</evidence>
<evidence type="ECO:0000313" key="2">
    <source>
        <dbReference type="EMBL" id="PIO23699.1"/>
    </source>
</evidence>
<name>A0A2G9R767_AQUCT</name>
<keyword evidence="1" id="KW-0732">Signal</keyword>
<reference evidence="3" key="1">
    <citation type="journal article" date="2017" name="Nat. Commun.">
        <title>The North American bullfrog draft genome provides insight into hormonal regulation of long noncoding RNA.</title>
        <authorList>
            <person name="Hammond S.A."/>
            <person name="Warren R.L."/>
            <person name="Vandervalk B.P."/>
            <person name="Kucuk E."/>
            <person name="Khan H."/>
            <person name="Gibb E.A."/>
            <person name="Pandoh P."/>
            <person name="Kirk H."/>
            <person name="Zhao Y."/>
            <person name="Jones M."/>
            <person name="Mungall A.J."/>
            <person name="Coope R."/>
            <person name="Pleasance S."/>
            <person name="Moore R.A."/>
            <person name="Holt R.A."/>
            <person name="Round J.M."/>
            <person name="Ohora S."/>
            <person name="Walle B.V."/>
            <person name="Veldhoen N."/>
            <person name="Helbing C.C."/>
            <person name="Birol I."/>
        </authorList>
    </citation>
    <scope>NUCLEOTIDE SEQUENCE [LARGE SCALE GENOMIC DNA]</scope>
</reference>
<evidence type="ECO:0000256" key="1">
    <source>
        <dbReference type="SAM" id="SignalP"/>
    </source>
</evidence>
<sequence length="92" mass="10083">MKLVVISALLVIAVCAVSADDETFLSSSIGFVQDLASDVASKTTDVLNQVKDLGLAQQAIEYYDSGSEYVSSMYSSFMKKAIERWEQLTKSF</sequence>
<proteinExistence type="predicted"/>
<dbReference type="Gene3D" id="6.10.90.10">
    <property type="entry name" value="Apolipoprotein CIII"/>
    <property type="match status" value="1"/>
</dbReference>
<dbReference type="EMBL" id="KV957496">
    <property type="protein sequence ID" value="PIO23699.1"/>
    <property type="molecule type" value="Genomic_DNA"/>
</dbReference>
<protein>
    <recommendedName>
        <fullName evidence="4">Apolipoprotein C-II</fullName>
    </recommendedName>
</protein>
<dbReference type="InterPro" id="IPR038195">
    <property type="entry name" value="Apo_CIII_sf"/>
</dbReference>
<feature type="signal peptide" evidence="1">
    <location>
        <begin position="1"/>
        <end position="19"/>
    </location>
</feature>
<accession>A0A2G9R767</accession>
<keyword evidence="3" id="KW-1185">Reference proteome</keyword>
<dbReference type="OrthoDB" id="9907426at2759"/>
<evidence type="ECO:0008006" key="4">
    <source>
        <dbReference type="Google" id="ProtNLM"/>
    </source>
</evidence>
<feature type="chain" id="PRO_5013789094" description="Apolipoprotein C-II" evidence="1">
    <location>
        <begin position="20"/>
        <end position="92"/>
    </location>
</feature>